<evidence type="ECO:0000256" key="1">
    <source>
        <dbReference type="SAM" id="Coils"/>
    </source>
</evidence>
<name>A0AAU8ASZ1_9RHOB</name>
<organism evidence="2">
    <name type="scientific">Alloyangia sp. H15</name>
    <dbReference type="NCBI Taxonomy" id="3029062"/>
    <lineage>
        <taxon>Bacteria</taxon>
        <taxon>Pseudomonadati</taxon>
        <taxon>Pseudomonadota</taxon>
        <taxon>Alphaproteobacteria</taxon>
        <taxon>Rhodobacterales</taxon>
        <taxon>Roseobacteraceae</taxon>
        <taxon>Alloyangia</taxon>
    </lineage>
</organism>
<geneLocation type="plasmid" evidence="2">
    <name>unnamed4</name>
</geneLocation>
<proteinExistence type="predicted"/>
<accession>A0AAU8ASZ1</accession>
<dbReference type="EMBL" id="CP123389">
    <property type="protein sequence ID" value="XCC97808.1"/>
    <property type="molecule type" value="Genomic_DNA"/>
</dbReference>
<protein>
    <submittedName>
        <fullName evidence="2">Uncharacterized protein</fullName>
    </submittedName>
</protein>
<feature type="coiled-coil region" evidence="1">
    <location>
        <begin position="67"/>
        <end position="94"/>
    </location>
</feature>
<reference evidence="2" key="1">
    <citation type="submission" date="2023-02" db="EMBL/GenBank/DDBJ databases">
        <title>Description and genomic characterization of Salipiger bruguierae sp. nov., isolated from the sediment of mangrove plant Bruguiera sexangula.</title>
        <authorList>
            <person name="Long M."/>
        </authorList>
    </citation>
    <scope>NUCLEOTIDE SEQUENCE</scope>
    <source>
        <strain evidence="2">H15</strain>
        <plasmid evidence="2">unnamed4</plasmid>
    </source>
</reference>
<gene>
    <name evidence="2" type="ORF">PVT71_28330</name>
</gene>
<dbReference type="AlphaFoldDB" id="A0AAU8ASZ1"/>
<keyword evidence="2" id="KW-0614">Plasmid</keyword>
<keyword evidence="1" id="KW-0175">Coiled coil</keyword>
<dbReference type="RefSeq" id="WP_353476698.1">
    <property type="nucleotide sequence ID" value="NZ_CP123389.1"/>
</dbReference>
<evidence type="ECO:0000313" key="2">
    <source>
        <dbReference type="EMBL" id="XCC97808.1"/>
    </source>
</evidence>
<sequence>MTGQPRSIPDILSARLCTIQSIASANAEHLRLSQLAGGMMVLDMKDEADGTTSTQRDEARGQVYAALQATIDAIRELELQLADLDRELEAAVAREEE</sequence>